<dbReference type="InterPro" id="IPR036393">
    <property type="entry name" value="AceGlu_kinase-like_sf"/>
</dbReference>
<dbReference type="SUPFAM" id="SSF53633">
    <property type="entry name" value="Carbamate kinase-like"/>
    <property type="match status" value="1"/>
</dbReference>
<gene>
    <name evidence="12" type="ORF">A3I25_02735</name>
</gene>
<dbReference type="EC" id="2.7.4.22" evidence="3"/>
<evidence type="ECO:0000256" key="4">
    <source>
        <dbReference type="ARBA" id="ARBA00022490"/>
    </source>
</evidence>
<evidence type="ECO:0000256" key="5">
    <source>
        <dbReference type="ARBA" id="ARBA00022679"/>
    </source>
</evidence>
<name>A0A1F6XUB7_9BACT</name>
<keyword evidence="8" id="KW-0067">ATP-binding</keyword>
<comment type="pathway">
    <text evidence="1">Pyrimidine metabolism; CTP biosynthesis via de novo pathway; UDP from UMP (UMPK route): step 1/1.</text>
</comment>
<dbReference type="InterPro" id="IPR011818">
    <property type="entry name" value="Uridylate_kinase_arch/spir"/>
</dbReference>
<dbReference type="EMBL" id="MFVN01000002">
    <property type="protein sequence ID" value="OGI97725.1"/>
    <property type="molecule type" value="Genomic_DNA"/>
</dbReference>
<dbReference type="Proteomes" id="UP000177195">
    <property type="component" value="Unassembled WGS sequence"/>
</dbReference>
<keyword evidence="5" id="KW-0808">Transferase</keyword>
<evidence type="ECO:0000259" key="11">
    <source>
        <dbReference type="Pfam" id="PF00696"/>
    </source>
</evidence>
<evidence type="ECO:0000256" key="10">
    <source>
        <dbReference type="ARBA" id="ARBA00032092"/>
    </source>
</evidence>
<dbReference type="NCBIfam" id="TIGR02076">
    <property type="entry name" value="pyrH_arch"/>
    <property type="match status" value="1"/>
</dbReference>
<dbReference type="Pfam" id="PF00696">
    <property type="entry name" value="AA_kinase"/>
    <property type="match status" value="1"/>
</dbReference>
<protein>
    <recommendedName>
        <fullName evidence="3">UMP kinase</fullName>
        <ecNumber evidence="3">2.7.4.22</ecNumber>
    </recommendedName>
    <alternativeName>
        <fullName evidence="10">Uridine monophosphate kinase</fullName>
    </alternativeName>
</protein>
<keyword evidence="7" id="KW-0418">Kinase</keyword>
<dbReference type="GO" id="GO:0006225">
    <property type="term" value="P:UDP biosynthetic process"/>
    <property type="evidence" value="ECO:0007669"/>
    <property type="project" value="TreeGrafter"/>
</dbReference>
<proteinExistence type="inferred from homology"/>
<keyword evidence="6" id="KW-0547">Nucleotide-binding</keyword>
<evidence type="ECO:0000313" key="13">
    <source>
        <dbReference type="Proteomes" id="UP000177195"/>
    </source>
</evidence>
<feature type="domain" description="Aspartate/glutamate/uridylate kinase" evidence="11">
    <location>
        <begin position="3"/>
        <end position="204"/>
    </location>
</feature>
<evidence type="ECO:0000256" key="7">
    <source>
        <dbReference type="ARBA" id="ARBA00022777"/>
    </source>
</evidence>
<dbReference type="InterPro" id="IPR001048">
    <property type="entry name" value="Asp/Glu/Uridylate_kinase"/>
</dbReference>
<dbReference type="PANTHER" id="PTHR42833">
    <property type="entry name" value="URIDYLATE KINASE"/>
    <property type="match status" value="1"/>
</dbReference>
<dbReference type="GO" id="GO:0005524">
    <property type="term" value="F:ATP binding"/>
    <property type="evidence" value="ECO:0007669"/>
    <property type="project" value="UniProtKB-KW"/>
</dbReference>
<dbReference type="GO" id="GO:0033862">
    <property type="term" value="F:UMP kinase activity"/>
    <property type="evidence" value="ECO:0007669"/>
    <property type="project" value="UniProtKB-EC"/>
</dbReference>
<evidence type="ECO:0000256" key="9">
    <source>
        <dbReference type="ARBA" id="ARBA00022975"/>
    </source>
</evidence>
<sequence>MTKTIVISLGGSLVVPDEIDVKFLLAFKKIIEQSVKKGFHFVITLGGGKVCRRYQEAARLVARPKPFDLDWIGIASLRLNAELMRVILRNFSHSKVINNPKDILGIKEKVVVCGAFGPGHSSDFDAVLFAEKVGAGTIINLSNIDYVYDKDPRKYKNAKPIKQISWIDFRKILPKKWNPGSNTPFDPVASVKAQKLGLKVVVMNGKKIKNLQNFILSRSFRGTVIS</sequence>
<keyword evidence="9" id="KW-0665">Pyrimidine biosynthesis</keyword>
<comment type="similarity">
    <text evidence="2">Belongs to the UMP kinase family.</text>
</comment>
<evidence type="ECO:0000313" key="12">
    <source>
        <dbReference type="EMBL" id="OGI97725.1"/>
    </source>
</evidence>
<evidence type="ECO:0000256" key="3">
    <source>
        <dbReference type="ARBA" id="ARBA00012899"/>
    </source>
</evidence>
<dbReference type="AlphaFoldDB" id="A0A1F6XUB7"/>
<evidence type="ECO:0000256" key="2">
    <source>
        <dbReference type="ARBA" id="ARBA00007614"/>
    </source>
</evidence>
<evidence type="ECO:0000256" key="8">
    <source>
        <dbReference type="ARBA" id="ARBA00022840"/>
    </source>
</evidence>
<comment type="caution">
    <text evidence="12">The sequence shown here is derived from an EMBL/GenBank/DDBJ whole genome shotgun (WGS) entry which is preliminary data.</text>
</comment>
<dbReference type="PANTHER" id="PTHR42833:SF4">
    <property type="entry name" value="URIDYLATE KINASE PUMPKIN, CHLOROPLASTIC"/>
    <property type="match status" value="1"/>
</dbReference>
<reference evidence="12 13" key="1">
    <citation type="journal article" date="2016" name="Nat. Commun.">
        <title>Thousands of microbial genomes shed light on interconnected biogeochemical processes in an aquifer system.</title>
        <authorList>
            <person name="Anantharaman K."/>
            <person name="Brown C.T."/>
            <person name="Hug L.A."/>
            <person name="Sharon I."/>
            <person name="Castelle C.J."/>
            <person name="Probst A.J."/>
            <person name="Thomas B.C."/>
            <person name="Singh A."/>
            <person name="Wilkins M.J."/>
            <person name="Karaoz U."/>
            <person name="Brodie E.L."/>
            <person name="Williams K.H."/>
            <person name="Hubbard S.S."/>
            <person name="Banfield J.F."/>
        </authorList>
    </citation>
    <scope>NUCLEOTIDE SEQUENCE [LARGE SCALE GENOMIC DNA]</scope>
</reference>
<evidence type="ECO:0000256" key="6">
    <source>
        <dbReference type="ARBA" id="ARBA00022741"/>
    </source>
</evidence>
<keyword evidence="4" id="KW-0963">Cytoplasm</keyword>
<organism evidence="12 13">
    <name type="scientific">Candidatus Nomurabacteria bacterium RIFCSPLOWO2_02_FULL_42_17</name>
    <dbReference type="NCBI Taxonomy" id="1801789"/>
    <lineage>
        <taxon>Bacteria</taxon>
        <taxon>Candidatus Nomuraibacteriota</taxon>
    </lineage>
</organism>
<accession>A0A1F6XUB7</accession>
<evidence type="ECO:0000256" key="1">
    <source>
        <dbReference type="ARBA" id="ARBA00004791"/>
    </source>
</evidence>
<dbReference type="Gene3D" id="3.40.1160.10">
    <property type="entry name" value="Acetylglutamate kinase-like"/>
    <property type="match status" value="1"/>
</dbReference>